<dbReference type="eggNOG" id="ENOG50339CR">
    <property type="taxonomic scope" value="Bacteria"/>
</dbReference>
<dbReference type="Proteomes" id="UP000000491">
    <property type="component" value="Chromosome"/>
</dbReference>
<protein>
    <recommendedName>
        <fullName evidence="4">MltA-interacting MipA family protein</fullName>
    </recommendedName>
</protein>
<reference evidence="2 3" key="1">
    <citation type="journal article" date="2011" name="J. Bacteriol.">
        <title>Genome sequence of the ethanol-producing Zymomonas mobilis subsp. pomaceae lectotype strain ATCC 29192.</title>
        <authorList>
            <person name="Kouvelis V.N."/>
            <person name="Davenport K.W."/>
            <person name="Brettin T.S."/>
            <person name="Bruce D."/>
            <person name="Detter C."/>
            <person name="Han C.S."/>
            <person name="Nolan M."/>
            <person name="Tapia R."/>
            <person name="Damoulaki A."/>
            <person name="Kyrpides N.C."/>
            <person name="Typas M.A."/>
            <person name="Pappas K.M."/>
        </authorList>
    </citation>
    <scope>NUCLEOTIDE SEQUENCE [LARGE SCALE GENOMIC DNA]</scope>
    <source>
        <strain evidence="3">ATCC 29192 / DSM 22645 / JCM 10191 / CCUG 17912 / NBRC 13757 / NCIMB 11200 / NRRL B-4491 / Barker I</strain>
    </source>
</reference>
<evidence type="ECO:0000313" key="3">
    <source>
        <dbReference type="Proteomes" id="UP000000491"/>
    </source>
</evidence>
<dbReference type="KEGG" id="zmp:Zymop_0928"/>
<sequence length="278" mass="29719">MRFLISSSCFILMCTAPFAAAKAGITDPPSSPFSLSANISLFSDYRFRGISRSNNNPAVQGSFTVSHQSGFYLGAWSSSLAGWGKMGDSKMELDIFGGYRHTLGAFTVDGGVMGYIYPAGGGGTKNNLFELYGNASTLIGPFSAKLGFNFAPPQYALGRYYPVTLVKHGDHSNVYAYGEADFSIPRTAAALHGHIGHTSGQAGFGPNFVSLSPTGDYWDWRLGADYTFIKHVKVGVWWSDTNIDSKSLKAMWPSAEKGLGHNGSIVGSAALFSLTLSL</sequence>
<evidence type="ECO:0000256" key="1">
    <source>
        <dbReference type="SAM" id="SignalP"/>
    </source>
</evidence>
<dbReference type="HOGENOM" id="CLU_074587_2_0_5"/>
<feature type="chain" id="PRO_5003369912" description="MltA-interacting MipA family protein" evidence="1">
    <location>
        <begin position="20"/>
        <end position="278"/>
    </location>
</feature>
<dbReference type="EMBL" id="CP002865">
    <property type="protein sequence ID" value="AEI37827.1"/>
    <property type="molecule type" value="Genomic_DNA"/>
</dbReference>
<dbReference type="AlphaFoldDB" id="F8ESQ2"/>
<dbReference type="NCBIfam" id="TIGR02001">
    <property type="entry name" value="gcw_chp"/>
    <property type="match status" value="1"/>
</dbReference>
<dbReference type="RefSeq" id="WP_013934223.1">
    <property type="nucleotide sequence ID" value="NC_015709.1"/>
</dbReference>
<feature type="signal peptide" evidence="1">
    <location>
        <begin position="1"/>
        <end position="19"/>
    </location>
</feature>
<evidence type="ECO:0000313" key="2">
    <source>
        <dbReference type="EMBL" id="AEI37827.1"/>
    </source>
</evidence>
<organism evidence="2 3">
    <name type="scientific">Zymomonas mobilis subsp. pomaceae (strain ATCC 29192 / DSM 22645 / JCM 10191 / CCUG 17912 / NBRC 13757 / NCIMB 11200 / NRRL B-4491 / Barker I)</name>
    <dbReference type="NCBI Taxonomy" id="579138"/>
    <lineage>
        <taxon>Bacteria</taxon>
        <taxon>Pseudomonadati</taxon>
        <taxon>Pseudomonadota</taxon>
        <taxon>Alphaproteobacteria</taxon>
        <taxon>Sphingomonadales</taxon>
        <taxon>Zymomonadaceae</taxon>
        <taxon>Zymomonas</taxon>
    </lineage>
</organism>
<dbReference type="PATRIC" id="fig|579138.3.peg.977"/>
<dbReference type="STRING" id="579138.Zymop_0928"/>
<proteinExistence type="predicted"/>
<name>F8ESQ2_ZYMMT</name>
<dbReference type="Pfam" id="PF09694">
    <property type="entry name" value="Gcw_chp"/>
    <property type="match status" value="1"/>
</dbReference>
<accession>F8ESQ2</accession>
<gene>
    <name evidence="2" type="ordered locus">Zymop_0928</name>
</gene>
<evidence type="ECO:0008006" key="4">
    <source>
        <dbReference type="Google" id="ProtNLM"/>
    </source>
</evidence>
<dbReference type="InterPro" id="IPR010239">
    <property type="entry name" value="CHP02001"/>
</dbReference>
<keyword evidence="1" id="KW-0732">Signal</keyword>